<dbReference type="SUPFAM" id="SSF109604">
    <property type="entry name" value="HD-domain/PDEase-like"/>
    <property type="match status" value="1"/>
</dbReference>
<comment type="caution">
    <text evidence="4">The sequence shown here is derived from an EMBL/GenBank/DDBJ whole genome shotgun (WGS) entry which is preliminary data.</text>
</comment>
<sequence>MIELIQLYWPKLISAAWFSALNLFFLVFYGQNKRFPIERFLSGFIISPAFLSIIGEQLVIKIYTLLVLDYGFKDTHSFVFILLNVFMDMLFIILGGLLFTRFTGMYKYLGATIYMQHVCIERLTLVVSVSYPTYILWYFIFHAIVFLSIRHEMDFLYKTNAVRWKNVFFYLVGLFYILDLLYAAYFIFPELGTNVVNMQSILWLDIVAAISSLFALGYEKIAISAAREYEKKHEYYTKLQASQENIIVKLTEISEAKSGETGQHVRRVAEYSMLIARTMKLSDDEVEHIKIAAMMHDLGKLLISHDIIEKKGELTDEEYEIMKGHAQYGWDILANSEGEIIEMARVIALEHHERWDGKGYPQGLMKNEISIYAQIVSVADVFDALTSERAYKKAWDLETAKKEIIQQRGEQFSPTVVDAFVSCFDEIKEIKAKYLD</sequence>
<name>A0A927UAX1_9FIRM</name>
<evidence type="ECO:0000313" key="5">
    <source>
        <dbReference type="Proteomes" id="UP000766246"/>
    </source>
</evidence>
<reference evidence="4" key="1">
    <citation type="submission" date="2019-04" db="EMBL/GenBank/DDBJ databases">
        <title>Evolution of Biomass-Degrading Anaerobic Consortia Revealed by Metagenomics.</title>
        <authorList>
            <person name="Peng X."/>
        </authorList>
    </citation>
    <scope>NUCLEOTIDE SEQUENCE</scope>
    <source>
        <strain evidence="4">SIG311</strain>
    </source>
</reference>
<evidence type="ECO:0000259" key="3">
    <source>
        <dbReference type="PROSITE" id="PS51832"/>
    </source>
</evidence>
<feature type="transmembrane region" description="Helical" evidence="1">
    <location>
        <begin position="167"/>
        <end position="188"/>
    </location>
</feature>
<dbReference type="PROSITE" id="PS51832">
    <property type="entry name" value="HD_GYP"/>
    <property type="match status" value="1"/>
</dbReference>
<dbReference type="Proteomes" id="UP000766246">
    <property type="component" value="Unassembled WGS sequence"/>
</dbReference>
<protein>
    <submittedName>
        <fullName evidence="4">HD-GYP domain-containing protein</fullName>
    </submittedName>
</protein>
<dbReference type="Pfam" id="PF13487">
    <property type="entry name" value="HD_5"/>
    <property type="match status" value="1"/>
</dbReference>
<proteinExistence type="predicted"/>
<keyword evidence="1" id="KW-0812">Transmembrane</keyword>
<organism evidence="4 5">
    <name type="scientific">Pseudobutyrivibrio ruminis</name>
    <dbReference type="NCBI Taxonomy" id="46206"/>
    <lineage>
        <taxon>Bacteria</taxon>
        <taxon>Bacillati</taxon>
        <taxon>Bacillota</taxon>
        <taxon>Clostridia</taxon>
        <taxon>Lachnospirales</taxon>
        <taxon>Lachnospiraceae</taxon>
        <taxon>Pseudobutyrivibrio</taxon>
    </lineage>
</organism>
<dbReference type="PANTHER" id="PTHR45228:SF1">
    <property type="entry name" value="CYCLIC DI-GMP PHOSPHODIESTERASE TM_0186"/>
    <property type="match status" value="1"/>
</dbReference>
<evidence type="ECO:0000313" key="4">
    <source>
        <dbReference type="EMBL" id="MBE5919513.1"/>
    </source>
</evidence>
<dbReference type="InterPro" id="IPR052020">
    <property type="entry name" value="Cyclic_di-GMP/3'3'-cGAMP_PDE"/>
</dbReference>
<dbReference type="CDD" id="cd00077">
    <property type="entry name" value="HDc"/>
    <property type="match status" value="1"/>
</dbReference>
<feature type="domain" description="HD" evidence="2">
    <location>
        <begin position="261"/>
        <end position="385"/>
    </location>
</feature>
<accession>A0A927UAX1</accession>
<dbReference type="PROSITE" id="PS51831">
    <property type="entry name" value="HD"/>
    <property type="match status" value="1"/>
</dbReference>
<dbReference type="AlphaFoldDB" id="A0A927UAX1"/>
<dbReference type="InterPro" id="IPR037522">
    <property type="entry name" value="HD_GYP_dom"/>
</dbReference>
<dbReference type="PANTHER" id="PTHR45228">
    <property type="entry name" value="CYCLIC DI-GMP PHOSPHODIESTERASE TM_0186-RELATED"/>
    <property type="match status" value="1"/>
</dbReference>
<dbReference type="SMART" id="SM00471">
    <property type="entry name" value="HDc"/>
    <property type="match status" value="1"/>
</dbReference>
<keyword evidence="1" id="KW-0472">Membrane</keyword>
<feature type="transmembrane region" description="Helical" evidence="1">
    <location>
        <begin position="123"/>
        <end position="147"/>
    </location>
</feature>
<feature type="transmembrane region" description="Helical" evidence="1">
    <location>
        <begin position="41"/>
        <end position="66"/>
    </location>
</feature>
<gene>
    <name evidence="4" type="ORF">E7272_06665</name>
</gene>
<feature type="transmembrane region" description="Helical" evidence="1">
    <location>
        <begin position="78"/>
        <end position="102"/>
    </location>
</feature>
<evidence type="ECO:0000256" key="1">
    <source>
        <dbReference type="SAM" id="Phobius"/>
    </source>
</evidence>
<dbReference type="InterPro" id="IPR006674">
    <property type="entry name" value="HD_domain"/>
</dbReference>
<evidence type="ECO:0000259" key="2">
    <source>
        <dbReference type="PROSITE" id="PS51831"/>
    </source>
</evidence>
<keyword evidence="1" id="KW-1133">Transmembrane helix</keyword>
<feature type="transmembrane region" description="Helical" evidence="1">
    <location>
        <begin position="12"/>
        <end position="29"/>
    </location>
</feature>
<dbReference type="InterPro" id="IPR003607">
    <property type="entry name" value="HD/PDEase_dom"/>
</dbReference>
<feature type="domain" description="HD-GYP" evidence="3">
    <location>
        <begin position="239"/>
        <end position="436"/>
    </location>
</feature>
<dbReference type="Gene3D" id="1.10.3210.10">
    <property type="entry name" value="Hypothetical protein af1432"/>
    <property type="match status" value="1"/>
</dbReference>
<feature type="transmembrane region" description="Helical" evidence="1">
    <location>
        <begin position="200"/>
        <end position="218"/>
    </location>
</feature>
<dbReference type="EMBL" id="SVER01000014">
    <property type="protein sequence ID" value="MBE5919513.1"/>
    <property type="molecule type" value="Genomic_DNA"/>
</dbReference>